<reference evidence="2 3" key="1">
    <citation type="submission" date="2019-06" db="EMBL/GenBank/DDBJ databases">
        <authorList>
            <person name="Jiang L."/>
        </authorList>
    </citation>
    <scope>NUCLEOTIDE SEQUENCE [LARGE SCALE GENOMIC DNA]</scope>
    <source>
        <strain evidence="2 3">YIM 48858</strain>
    </source>
</reference>
<dbReference type="Pfam" id="PF13174">
    <property type="entry name" value="TPR_6"/>
    <property type="match status" value="1"/>
</dbReference>
<organism evidence="2 3">
    <name type="scientific">Rubellimicrobium roseum</name>
    <dbReference type="NCBI Taxonomy" id="687525"/>
    <lineage>
        <taxon>Bacteria</taxon>
        <taxon>Pseudomonadati</taxon>
        <taxon>Pseudomonadota</taxon>
        <taxon>Alphaproteobacteria</taxon>
        <taxon>Rhodobacterales</taxon>
        <taxon>Roseobacteraceae</taxon>
        <taxon>Rubellimicrobium</taxon>
    </lineage>
</organism>
<dbReference type="GO" id="GO:0030288">
    <property type="term" value="C:outer membrane-bounded periplasmic space"/>
    <property type="evidence" value="ECO:0007669"/>
    <property type="project" value="UniProtKB-UniRule"/>
</dbReference>
<sequence precursor="true">MRRAAFLLVALWPGLAWGQADPQTLADIRAQIAALSGEIEGLRGELTASGQLTTGVAGNTPLERLNAIESELQRLTSKTEELEFRINRITTDGTNRLGDLEFRVCEIEEGCDLGALGDTPSLGGVDNATVVPAPAPSAPAAPSTGPDLAVNEQADVERAEGALAGGDFRGAADQFAAFVAAYPGSPLTARAQLGRGRALDGLGEVSNAARAYLDSFSADPDGEVAADALLGLGRNLGKLGQGPDACVTLGEIGTRFPSSPLVLEAQAEMRALGCE</sequence>
<dbReference type="AlphaFoldDB" id="A0A5C4NF22"/>
<name>A0A5C4NF22_9RHOB</name>
<comment type="similarity">
    <text evidence="1">Belongs to the CpoB family.</text>
</comment>
<comment type="subcellular location">
    <subcellularLocation>
        <location evidence="1">Periplasm</location>
    </subcellularLocation>
</comment>
<dbReference type="InterPro" id="IPR019734">
    <property type="entry name" value="TPR_rpt"/>
</dbReference>
<protein>
    <recommendedName>
        <fullName evidence="1">Cell division coordinator CpoB</fullName>
    </recommendedName>
</protein>
<dbReference type="Gene3D" id="1.25.40.10">
    <property type="entry name" value="Tetratricopeptide repeat domain"/>
    <property type="match status" value="1"/>
</dbReference>
<gene>
    <name evidence="1" type="primary">cpoB</name>
    <name evidence="2" type="ORF">FHG71_12280</name>
</gene>
<dbReference type="InterPro" id="IPR011990">
    <property type="entry name" value="TPR-like_helical_dom_sf"/>
</dbReference>
<dbReference type="InterPro" id="IPR034706">
    <property type="entry name" value="CpoB"/>
</dbReference>
<proteinExistence type="inferred from homology"/>
<feature type="chain" id="PRO_5023577503" description="Cell division coordinator CpoB" evidence="1">
    <location>
        <begin position="19"/>
        <end position="275"/>
    </location>
</feature>
<evidence type="ECO:0000313" key="2">
    <source>
        <dbReference type="EMBL" id="TNC70918.1"/>
    </source>
</evidence>
<comment type="caution">
    <text evidence="2">The sequence shown here is derived from an EMBL/GenBank/DDBJ whole genome shotgun (WGS) entry which is preliminary data.</text>
</comment>
<comment type="function">
    <text evidence="1">Mediates coordination of peptidoglycan synthesis and outer membrane constriction during cell division.</text>
</comment>
<accession>A0A5C4NF22</accession>
<feature type="coiled-coil region" evidence="1">
    <location>
        <begin position="25"/>
        <end position="85"/>
    </location>
</feature>
<keyword evidence="3" id="KW-1185">Reference proteome</keyword>
<keyword evidence="1" id="KW-0574">Periplasm</keyword>
<evidence type="ECO:0000313" key="3">
    <source>
        <dbReference type="Proteomes" id="UP000305709"/>
    </source>
</evidence>
<dbReference type="RefSeq" id="WP_139081982.1">
    <property type="nucleotide sequence ID" value="NZ_VDFV01000016.1"/>
</dbReference>
<dbReference type="OrthoDB" id="9763909at2"/>
<keyword evidence="1" id="KW-0132">Cell division</keyword>
<dbReference type="GO" id="GO:0043093">
    <property type="term" value="P:FtsZ-dependent cytokinesis"/>
    <property type="evidence" value="ECO:0007669"/>
    <property type="project" value="UniProtKB-UniRule"/>
</dbReference>
<keyword evidence="1" id="KW-0175">Coiled coil</keyword>
<evidence type="ECO:0000256" key="1">
    <source>
        <dbReference type="HAMAP-Rule" id="MF_02066"/>
    </source>
</evidence>
<feature type="signal peptide" evidence="1">
    <location>
        <begin position="1"/>
        <end position="18"/>
    </location>
</feature>
<dbReference type="Proteomes" id="UP000305709">
    <property type="component" value="Unassembled WGS sequence"/>
</dbReference>
<dbReference type="SUPFAM" id="SSF48452">
    <property type="entry name" value="TPR-like"/>
    <property type="match status" value="1"/>
</dbReference>
<dbReference type="HAMAP" id="MF_02066">
    <property type="entry name" value="CpoB"/>
    <property type="match status" value="1"/>
</dbReference>
<dbReference type="EMBL" id="VDFV01000016">
    <property type="protein sequence ID" value="TNC70918.1"/>
    <property type="molecule type" value="Genomic_DNA"/>
</dbReference>
<keyword evidence="1" id="KW-0732">Signal</keyword>
<keyword evidence="1" id="KW-0131">Cell cycle</keyword>